<dbReference type="AlphaFoldDB" id="A0A5A7M9Q1"/>
<protein>
    <submittedName>
        <fullName evidence="2">Uncharacterized protein</fullName>
    </submittedName>
</protein>
<dbReference type="Proteomes" id="UP000323105">
    <property type="component" value="Unassembled WGS sequence"/>
</dbReference>
<name>A0A5A7M9Q1_COMTE</name>
<proteinExistence type="predicted"/>
<feature type="region of interest" description="Disordered" evidence="1">
    <location>
        <begin position="1"/>
        <end position="22"/>
    </location>
</feature>
<accession>A0A5A7M9Q1</accession>
<organism evidence="2 3">
    <name type="scientific">Comamonas testosteroni</name>
    <name type="common">Pseudomonas testosteroni</name>
    <dbReference type="NCBI Taxonomy" id="285"/>
    <lineage>
        <taxon>Bacteria</taxon>
        <taxon>Pseudomonadati</taxon>
        <taxon>Pseudomonadota</taxon>
        <taxon>Betaproteobacteria</taxon>
        <taxon>Burkholderiales</taxon>
        <taxon>Comamonadaceae</taxon>
        <taxon>Comamonas</taxon>
    </lineage>
</organism>
<comment type="caution">
    <text evidence="2">The sequence shown here is derived from an EMBL/GenBank/DDBJ whole genome shotgun (WGS) entry which is preliminary data.</text>
</comment>
<reference evidence="2 3" key="1">
    <citation type="journal article" date="2019" name="Microbiol. Resour. Announc.">
        <title>Draft Genome Sequence of Comamonas testosteroni TA441, a Bacterium That Has a Cryptic Phenol Degradation Gene Cluster.</title>
        <authorList>
            <person name="Arai H."/>
            <person name="Ishii M."/>
        </authorList>
    </citation>
    <scope>NUCLEOTIDE SEQUENCE [LARGE SCALE GENOMIC DNA]</scope>
    <source>
        <strain evidence="2 3">TA441</strain>
    </source>
</reference>
<sequence length="91" mass="10709">MNRFAMSRPRKNIPQRRYRQRPPLTVMQLPLTHPEVLRLQSHMRRHGALGLTPRQHDAIWDFLFERPESQAWLSQMTAQIQAGQIATRPSA</sequence>
<evidence type="ECO:0000313" key="2">
    <source>
        <dbReference type="EMBL" id="GEQ73554.1"/>
    </source>
</evidence>
<dbReference type="EMBL" id="BKBW01000001">
    <property type="protein sequence ID" value="GEQ73554.1"/>
    <property type="molecule type" value="Genomic_DNA"/>
</dbReference>
<evidence type="ECO:0000256" key="1">
    <source>
        <dbReference type="SAM" id="MobiDB-lite"/>
    </source>
</evidence>
<gene>
    <name evidence="2" type="ORF">CTTA_0559</name>
</gene>
<evidence type="ECO:0000313" key="3">
    <source>
        <dbReference type="Proteomes" id="UP000323105"/>
    </source>
</evidence>
<feature type="compositionally biased region" description="Basic residues" evidence="1">
    <location>
        <begin position="8"/>
        <end position="20"/>
    </location>
</feature>